<sequence>MEATGLVVGIVGLAGLFNNAIDWFDYIQIGKSFGTKVETSLLKLDNARLKLSRWGDAAGLSGGVDNATSLPPSIGSLAEIRQAERNLGQIVKLFEDARKVSEGFKDGGQSEEQNDLFNERTDMDLITASLHQKMVQISRKRQNRASLTRKAKFAVYGEAQLKVLIEDITKLTDDLVELFPATKSKQRAICGQEVQEFSENFRILITAATDVDDLLVTALSEILKPVENLNTFRNERSVVQQQGTATGGHFDLKVGMPW</sequence>
<name>A0A8H4T8R9_9HYPO</name>
<protein>
    <recommendedName>
        <fullName evidence="1">Prion-inhibition and propagation HeLo domain-containing protein</fullName>
    </recommendedName>
</protein>
<proteinExistence type="predicted"/>
<comment type="caution">
    <text evidence="2">The sequence shown here is derived from an EMBL/GenBank/DDBJ whole genome shotgun (WGS) entry which is preliminary data.</text>
</comment>
<evidence type="ECO:0000313" key="2">
    <source>
        <dbReference type="EMBL" id="KAF4953452.1"/>
    </source>
</evidence>
<dbReference type="Proteomes" id="UP000622797">
    <property type="component" value="Unassembled WGS sequence"/>
</dbReference>
<dbReference type="Gene3D" id="1.20.120.1020">
    <property type="entry name" value="Prion-inhibition and propagation, HeLo domain"/>
    <property type="match status" value="1"/>
</dbReference>
<reference evidence="2" key="1">
    <citation type="journal article" date="2020" name="BMC Genomics">
        <title>Correction to: Identification and distribution of gene clusters required for synthesis of sphingolipid metabolism inhibitors in diverse species of the filamentous fungus Fusarium.</title>
        <authorList>
            <person name="Kim H.S."/>
            <person name="Lohmar J.M."/>
            <person name="Busman M."/>
            <person name="Brown D.W."/>
            <person name="Naumann T.A."/>
            <person name="Divon H.H."/>
            <person name="Lysoe E."/>
            <person name="Uhlig S."/>
            <person name="Proctor R.H."/>
        </authorList>
    </citation>
    <scope>NUCLEOTIDE SEQUENCE</scope>
    <source>
        <strain evidence="2">NRRL 20472</strain>
    </source>
</reference>
<keyword evidence="3" id="KW-1185">Reference proteome</keyword>
<organism evidence="2 3">
    <name type="scientific">Fusarium sarcochroum</name>
    <dbReference type="NCBI Taxonomy" id="1208366"/>
    <lineage>
        <taxon>Eukaryota</taxon>
        <taxon>Fungi</taxon>
        <taxon>Dikarya</taxon>
        <taxon>Ascomycota</taxon>
        <taxon>Pezizomycotina</taxon>
        <taxon>Sordariomycetes</taxon>
        <taxon>Hypocreomycetidae</taxon>
        <taxon>Hypocreales</taxon>
        <taxon>Nectriaceae</taxon>
        <taxon>Fusarium</taxon>
        <taxon>Fusarium lateritium species complex</taxon>
    </lineage>
</organism>
<gene>
    <name evidence="2" type="ORF">FSARC_12389</name>
</gene>
<dbReference type="AlphaFoldDB" id="A0A8H4T8R9"/>
<dbReference type="OrthoDB" id="20872at2759"/>
<dbReference type="Pfam" id="PF14479">
    <property type="entry name" value="HeLo"/>
    <property type="match status" value="1"/>
</dbReference>
<reference evidence="2" key="2">
    <citation type="submission" date="2020-05" db="EMBL/GenBank/DDBJ databases">
        <authorList>
            <person name="Kim H.-S."/>
            <person name="Proctor R.H."/>
            <person name="Brown D.W."/>
        </authorList>
    </citation>
    <scope>NUCLEOTIDE SEQUENCE</scope>
    <source>
        <strain evidence="2">NRRL 20472</strain>
    </source>
</reference>
<evidence type="ECO:0000313" key="3">
    <source>
        <dbReference type="Proteomes" id="UP000622797"/>
    </source>
</evidence>
<accession>A0A8H4T8R9</accession>
<evidence type="ECO:0000259" key="1">
    <source>
        <dbReference type="Pfam" id="PF14479"/>
    </source>
</evidence>
<dbReference type="EMBL" id="JABEXW010000843">
    <property type="protein sequence ID" value="KAF4953452.1"/>
    <property type="molecule type" value="Genomic_DNA"/>
</dbReference>
<dbReference type="InterPro" id="IPR029498">
    <property type="entry name" value="HeLo_dom"/>
</dbReference>
<dbReference type="InterPro" id="IPR038305">
    <property type="entry name" value="HeLo_sf"/>
</dbReference>
<dbReference type="PANTHER" id="PTHR37542">
    <property type="entry name" value="HELO DOMAIN-CONTAINING PROTEIN-RELATED"/>
    <property type="match status" value="1"/>
</dbReference>
<feature type="domain" description="Prion-inhibition and propagation HeLo" evidence="1">
    <location>
        <begin position="5"/>
        <end position="200"/>
    </location>
</feature>
<dbReference type="PANTHER" id="PTHR37542:SF3">
    <property type="entry name" value="PRION-INHIBITION AND PROPAGATION HELO DOMAIN-CONTAINING PROTEIN"/>
    <property type="match status" value="1"/>
</dbReference>